<feature type="compositionally biased region" description="Polar residues" evidence="4">
    <location>
        <begin position="427"/>
        <end position="449"/>
    </location>
</feature>
<dbReference type="GeneTree" id="ENSGT00940000177583"/>
<evidence type="ECO:0008006" key="7">
    <source>
        <dbReference type="Google" id="ProtNLM"/>
    </source>
</evidence>
<evidence type="ECO:0000313" key="6">
    <source>
        <dbReference type="Proteomes" id="UP000265100"/>
    </source>
</evidence>
<proteinExistence type="predicted"/>
<reference evidence="6" key="2">
    <citation type="submission" date="2023-03" db="EMBL/GenBank/DDBJ databases">
        <authorList>
            <consortium name="Wellcome Sanger Institute Data Sharing"/>
        </authorList>
    </citation>
    <scope>NUCLEOTIDE SEQUENCE [LARGE SCALE GENOMIC DNA]</scope>
</reference>
<dbReference type="Proteomes" id="UP000265100">
    <property type="component" value="Chromosome 14"/>
</dbReference>
<keyword evidence="1" id="KW-0677">Repeat</keyword>
<gene>
    <name evidence="5" type="primary">BRCA2</name>
</gene>
<protein>
    <recommendedName>
        <fullName evidence="7">BRCA2 DNA repair associated</fullName>
    </recommendedName>
</protein>
<keyword evidence="6" id="KW-1185">Reference proteome</keyword>
<feature type="compositionally biased region" description="Basic and acidic residues" evidence="4">
    <location>
        <begin position="237"/>
        <end position="247"/>
    </location>
</feature>
<reference evidence="5" key="4">
    <citation type="submission" date="2025-09" db="UniProtKB">
        <authorList>
            <consortium name="Ensembl"/>
        </authorList>
    </citation>
    <scope>IDENTIFICATION</scope>
</reference>
<dbReference type="PANTHER" id="PTHR11289">
    <property type="entry name" value="BREAST CANCER TYPE 2 SUSCEPTIBILITY PROTEIN BRCA2"/>
    <property type="match status" value="1"/>
</dbReference>
<dbReference type="PROSITE" id="PS50138">
    <property type="entry name" value="BRCA2_REPEAT"/>
    <property type="match status" value="5"/>
</dbReference>
<dbReference type="InterPro" id="IPR015525">
    <property type="entry name" value="BRCA2"/>
</dbReference>
<reference evidence="5 6" key="1">
    <citation type="submission" date="2018-05" db="EMBL/GenBank/DDBJ databases">
        <authorList>
            <person name="Datahose"/>
        </authorList>
    </citation>
    <scope>NUCLEOTIDE SEQUENCE</scope>
</reference>
<dbReference type="PANTHER" id="PTHR11289:SF0">
    <property type="entry name" value="BREAST CANCER TYPE 2 SUSCEPTIBILITY PROTEIN"/>
    <property type="match status" value="1"/>
</dbReference>
<evidence type="ECO:0000256" key="2">
    <source>
        <dbReference type="ARBA" id="ARBA00022763"/>
    </source>
</evidence>
<feature type="region of interest" description="Disordered" evidence="4">
    <location>
        <begin position="224"/>
        <end position="270"/>
    </location>
</feature>
<feature type="compositionally biased region" description="Polar residues" evidence="4">
    <location>
        <begin position="227"/>
        <end position="236"/>
    </location>
</feature>
<organism evidence="5 6">
    <name type="scientific">Astatotilapia calliptera</name>
    <name type="common">Eastern happy</name>
    <name type="synonym">Chromis callipterus</name>
    <dbReference type="NCBI Taxonomy" id="8154"/>
    <lineage>
        <taxon>Eukaryota</taxon>
        <taxon>Metazoa</taxon>
        <taxon>Chordata</taxon>
        <taxon>Craniata</taxon>
        <taxon>Vertebrata</taxon>
        <taxon>Euteleostomi</taxon>
        <taxon>Actinopterygii</taxon>
        <taxon>Neopterygii</taxon>
        <taxon>Teleostei</taxon>
        <taxon>Neoteleostei</taxon>
        <taxon>Acanthomorphata</taxon>
        <taxon>Ovalentaria</taxon>
        <taxon>Cichlomorphae</taxon>
        <taxon>Cichliformes</taxon>
        <taxon>Cichlidae</taxon>
        <taxon>African cichlids</taxon>
        <taxon>Pseudocrenilabrinae</taxon>
        <taxon>Haplochromini</taxon>
        <taxon>Astatotilapia</taxon>
    </lineage>
</organism>
<evidence type="ECO:0000256" key="1">
    <source>
        <dbReference type="ARBA" id="ARBA00022737"/>
    </source>
</evidence>
<sequence>MNILELGPLDHNWFDILTAQTSANEGSGSDQDELCANQEGHFKTPLDKTAVDSQLFSTPKVFRHSRIVLPEIVDEQSFSTTQGNSFRLLLIYTSICVSDLKKGVSATMNYQCLNSELLYILYAKHISESLGAQINPDISWTSSLNTPPPVPSTLILCKPITLLMQNEGIWQQILRGANGDGKMASAPDEFQNASSTFLANSSSALRKVKPDRIRRKQFKLSEHDCSSTDISKTNQCNEEHKADEEHSTVPSSPPAKNGSTGISQWSPLNLSEIPPCTAENNILTELQPDFDSRQLVRPPIKITDTGLIRKKRKFIYTVETLKPKVKENETNFQKMNTSSVIPDTGQLDKESTVSQLPSSLKGTDDGLNCIPQNGEVRGRLLEKTNISLPPAHASGFKTASNKGIQISLANLEKARHLFEERDGDQPTKCNSATKLKNSQSNGSMTSTVSVSNQQPSVSEIFEGGSCHLTASQKADVTELCTLLEEADSQFEFTQFRGAEVKQPFQENACFLEKTDKDLDPDFLAGIDFDDSFSSDAEKHLAITAISVKRENISAGEVLSSSEDIPGRNNWLISKKQKSLNRAEHGDASKMEKPNPLMLGVTFKTAGGNALRVSKTCLSKARALFADLEINVSDLNISHKQAAETDAKTKKMCNVDSETATADFKFTLKDDCHVEEKTWTTGKGVSISSTAHKKAKCPLSESDTVYHKINAKPSHYKIPVYGPPPSNVGFLAASGKKIAFSSKALQKAKALFSDISFSADNSVLTNAIGSGSDLGIRPDQGMTSNISVESANKQVKQKDSLPLQSGGFGPVNGKGVSISSEALKRATSLLEQCDEENTKINVNQSHLKTSVYSPLPTSGGFHAASGKALTLSSEALQKALFSDIISSTESPVLKKEEASFPLQSGGFQTASGKGLAISSEALKKAKSLLGEFDELGDRSGKPSCSKTPVPENGRFLAASGKPVALSSEALQKAKTLFSDIISSAESPHAKNSD</sequence>
<accession>A0AAX7U682</accession>
<dbReference type="AlphaFoldDB" id="A0AAX7U682"/>
<keyword evidence="2" id="KW-0227">DNA damage</keyword>
<feature type="region of interest" description="Disordered" evidence="4">
    <location>
        <begin position="420"/>
        <end position="449"/>
    </location>
</feature>
<dbReference type="GO" id="GO:0006355">
    <property type="term" value="P:regulation of DNA-templated transcription"/>
    <property type="evidence" value="ECO:0007669"/>
    <property type="project" value="TreeGrafter"/>
</dbReference>
<dbReference type="Pfam" id="PF00634">
    <property type="entry name" value="BRCA2"/>
    <property type="match status" value="5"/>
</dbReference>
<feature type="compositionally biased region" description="Polar residues" evidence="4">
    <location>
        <begin position="257"/>
        <end position="269"/>
    </location>
</feature>
<dbReference type="InterPro" id="IPR002093">
    <property type="entry name" value="BRCA2_repeat"/>
</dbReference>
<evidence type="ECO:0000313" key="5">
    <source>
        <dbReference type="Ensembl" id="ENSACLP00000064340.1"/>
    </source>
</evidence>
<name>A0AAX7U682_ASTCA</name>
<evidence type="ECO:0000256" key="4">
    <source>
        <dbReference type="SAM" id="MobiDB-lite"/>
    </source>
</evidence>
<dbReference type="GO" id="GO:0005634">
    <property type="term" value="C:nucleus"/>
    <property type="evidence" value="ECO:0007669"/>
    <property type="project" value="TreeGrafter"/>
</dbReference>
<evidence type="ECO:0000256" key="3">
    <source>
        <dbReference type="ARBA" id="ARBA00023204"/>
    </source>
</evidence>
<dbReference type="Ensembl" id="ENSACLT00000059630.1">
    <property type="protein sequence ID" value="ENSACLP00000064340.1"/>
    <property type="gene ID" value="ENSACLG00000038916.1"/>
</dbReference>
<dbReference type="GO" id="GO:0000724">
    <property type="term" value="P:double-strand break repair via homologous recombination"/>
    <property type="evidence" value="ECO:0007669"/>
    <property type="project" value="InterPro"/>
</dbReference>
<reference evidence="5" key="3">
    <citation type="submission" date="2025-08" db="UniProtKB">
        <authorList>
            <consortium name="Ensembl"/>
        </authorList>
    </citation>
    <scope>IDENTIFICATION</scope>
</reference>
<keyword evidence="3" id="KW-0234">DNA repair</keyword>